<evidence type="ECO:0000313" key="1">
    <source>
        <dbReference type="EMBL" id="KAG2432361.1"/>
    </source>
</evidence>
<dbReference type="AlphaFoldDB" id="A0A835SV23"/>
<dbReference type="Proteomes" id="UP000613740">
    <property type="component" value="Unassembled WGS sequence"/>
</dbReference>
<protein>
    <submittedName>
        <fullName evidence="1">Uncharacterized protein</fullName>
    </submittedName>
</protein>
<keyword evidence="2" id="KW-1185">Reference proteome</keyword>
<dbReference type="OrthoDB" id="10676117at2759"/>
<dbReference type="EMBL" id="JAEHOD010000067">
    <property type="protein sequence ID" value="KAG2432361.1"/>
    <property type="molecule type" value="Genomic_DNA"/>
</dbReference>
<accession>A0A835SV23</accession>
<evidence type="ECO:0000313" key="2">
    <source>
        <dbReference type="Proteomes" id="UP000613740"/>
    </source>
</evidence>
<gene>
    <name evidence="1" type="ORF">HYH02_012934</name>
</gene>
<comment type="caution">
    <text evidence="1">The sequence shown here is derived from an EMBL/GenBank/DDBJ whole genome shotgun (WGS) entry which is preliminary data.</text>
</comment>
<organism evidence="1 2">
    <name type="scientific">Chlamydomonas schloesseri</name>
    <dbReference type="NCBI Taxonomy" id="2026947"/>
    <lineage>
        <taxon>Eukaryota</taxon>
        <taxon>Viridiplantae</taxon>
        <taxon>Chlorophyta</taxon>
        <taxon>core chlorophytes</taxon>
        <taxon>Chlorophyceae</taxon>
        <taxon>CS clade</taxon>
        <taxon>Chlamydomonadales</taxon>
        <taxon>Chlamydomonadaceae</taxon>
        <taxon>Chlamydomonas</taxon>
    </lineage>
</organism>
<proteinExistence type="predicted"/>
<sequence>MAAVHVHPLPLPLSVLACSFPHLQELSLGDAASELLLPAAEDALPATAATALARLPSLRRLRLHQLHVRSACLPGILAAFCGSSGSGSGSSSSEPRAAGGGAGCYSRLQLLEFTSPPSQQRVLGRAWCSLLRPGAERAAAATPSDGAAQAPASATSTAALATAATAAVGDARWELHWSGTLEMLAMFAQVAMPSTAAGGGGRFSGLRLRAMTVPSLVVAARPLSPAACGLVRRFLALSTHDCAGDGGCAVSGSSACGPSAVAVDTIMLCRHTRQCEQPGATAPLLAAMRQAVALLGPPRLLLLKHTSRSEAELLALVRGLAEPGDDANGRSCGSSSGNAASASAAAAGSDADATGAGAAAAAAPGAGCGGGGGDWPQELALWGEAGATPAVLATLATQLLPRLRHLSVWGGGMDGVDDGCDEVSQGAHAAAAAELAALLVAAAPMQAGCWHRAPPPAAAQAGAQPADGPCERPSCGRPGAAVLQLQLPAVSRDAPLREELNAALARANMAVQFAV</sequence>
<reference evidence="1" key="1">
    <citation type="journal article" date="2020" name="bioRxiv">
        <title>Comparative genomics of Chlamydomonas.</title>
        <authorList>
            <person name="Craig R.J."/>
            <person name="Hasan A.R."/>
            <person name="Ness R.W."/>
            <person name="Keightley P.D."/>
        </authorList>
    </citation>
    <scope>NUCLEOTIDE SEQUENCE</scope>
    <source>
        <strain evidence="1">CCAP 11/173</strain>
    </source>
</reference>
<name>A0A835SV23_9CHLO</name>